<dbReference type="PROSITE" id="PS00109">
    <property type="entry name" value="PROTEIN_KINASE_TYR"/>
    <property type="match status" value="1"/>
</dbReference>
<dbReference type="InterPro" id="IPR008266">
    <property type="entry name" value="Tyr_kinase_AS"/>
</dbReference>
<organism evidence="3 4">
    <name type="scientific">Cerrena zonata</name>
    <dbReference type="NCBI Taxonomy" id="2478898"/>
    <lineage>
        <taxon>Eukaryota</taxon>
        <taxon>Fungi</taxon>
        <taxon>Dikarya</taxon>
        <taxon>Basidiomycota</taxon>
        <taxon>Agaricomycotina</taxon>
        <taxon>Agaricomycetes</taxon>
        <taxon>Polyporales</taxon>
        <taxon>Cerrenaceae</taxon>
        <taxon>Cerrena</taxon>
    </lineage>
</organism>
<dbReference type="PANTHER" id="PTHR44329:SF261">
    <property type="entry name" value="ZINC FINGER CONTAINING PROTEIN KINASE-RELATED"/>
    <property type="match status" value="1"/>
</dbReference>
<dbReference type="InterPro" id="IPR011009">
    <property type="entry name" value="Kinase-like_dom_sf"/>
</dbReference>
<dbReference type="EMBL" id="JASBNA010000032">
    <property type="protein sequence ID" value="KAK7683110.1"/>
    <property type="molecule type" value="Genomic_DNA"/>
</dbReference>
<dbReference type="Gene3D" id="1.10.510.10">
    <property type="entry name" value="Transferase(Phosphotransferase) domain 1"/>
    <property type="match status" value="1"/>
</dbReference>
<dbReference type="InterPro" id="IPR001245">
    <property type="entry name" value="Ser-Thr/Tyr_kinase_cat_dom"/>
</dbReference>
<dbReference type="PROSITE" id="PS50011">
    <property type="entry name" value="PROTEIN_KINASE_DOM"/>
    <property type="match status" value="1"/>
</dbReference>
<feature type="domain" description="Protein kinase" evidence="2">
    <location>
        <begin position="269"/>
        <end position="515"/>
    </location>
</feature>
<accession>A0AAW0G230</accession>
<gene>
    <name evidence="3" type="ORF">QCA50_013783</name>
</gene>
<keyword evidence="4" id="KW-1185">Reference proteome</keyword>
<dbReference type="Pfam" id="PF07714">
    <property type="entry name" value="PK_Tyr_Ser-Thr"/>
    <property type="match status" value="1"/>
</dbReference>
<dbReference type="InterPro" id="IPR000719">
    <property type="entry name" value="Prot_kinase_dom"/>
</dbReference>
<feature type="region of interest" description="Disordered" evidence="1">
    <location>
        <begin position="100"/>
        <end position="125"/>
    </location>
</feature>
<dbReference type="PANTHER" id="PTHR44329">
    <property type="entry name" value="SERINE/THREONINE-PROTEIN KINASE TNNI3K-RELATED"/>
    <property type="match status" value="1"/>
</dbReference>
<dbReference type="AlphaFoldDB" id="A0AAW0G230"/>
<proteinExistence type="predicted"/>
<dbReference type="SUPFAM" id="SSF56112">
    <property type="entry name" value="Protein kinase-like (PK-like)"/>
    <property type="match status" value="1"/>
</dbReference>
<sequence length="515" mass="57497">MPPAWLSTFEEMRRNMSPTLNKIEDGVRQLKDGDPTTMRSLARLLHDTQTIVDKVHESGFRKLTEEWVEEKVQSRAEEILKELRLKDDDDVIPTTAFVTEMNESEPSSSPRYTMEPESTEPAPVSDKFSQTAQSIVSLVANAFTDLEHSPSSYSQDESAAVNTTVDTYTPSNSSPAIPAAARVIQHVVAGAATIAEKVLYPDHHWQQQSLLVGEDAQVAIDALHDQVLSSRRDITNPSKRLHSIRLLKRLCITHDKLPHKLFIPDVQCNVAAGPVFWGSFADIYRGTYHGKSVALKFLRMFQASSTYKGAKLKKSFCREALTWSHSSKHPYVLPIIGINDTCFKHGMCMVLPWMENGRVGDYIEQLQDEGNFADGRVRVDRWILQIAQGLESLHEEDVIHGDLRAGNILLDDDLNARVADFGLAIVAEDYITQTSTGGRMPNWLAPELIHQTSPSHPSKATDVYSFGCVCIELYTGKPPYSGLALYPILGKYRAERSLLVPPFTAQTSCQKNYGP</sequence>
<evidence type="ECO:0000259" key="2">
    <source>
        <dbReference type="PROSITE" id="PS50011"/>
    </source>
</evidence>
<evidence type="ECO:0000256" key="1">
    <source>
        <dbReference type="SAM" id="MobiDB-lite"/>
    </source>
</evidence>
<evidence type="ECO:0000313" key="4">
    <source>
        <dbReference type="Proteomes" id="UP001385951"/>
    </source>
</evidence>
<comment type="caution">
    <text evidence="3">The sequence shown here is derived from an EMBL/GenBank/DDBJ whole genome shotgun (WGS) entry which is preliminary data.</text>
</comment>
<evidence type="ECO:0000313" key="3">
    <source>
        <dbReference type="EMBL" id="KAK7683110.1"/>
    </source>
</evidence>
<protein>
    <recommendedName>
        <fullName evidence="2">Protein kinase domain-containing protein</fullName>
    </recommendedName>
</protein>
<dbReference type="GO" id="GO:0004674">
    <property type="term" value="F:protein serine/threonine kinase activity"/>
    <property type="evidence" value="ECO:0007669"/>
    <property type="project" value="TreeGrafter"/>
</dbReference>
<name>A0AAW0G230_9APHY</name>
<dbReference type="Proteomes" id="UP001385951">
    <property type="component" value="Unassembled WGS sequence"/>
</dbReference>
<dbReference type="InterPro" id="IPR051681">
    <property type="entry name" value="Ser/Thr_Kinases-Pseudokinases"/>
</dbReference>
<dbReference type="GO" id="GO:0005524">
    <property type="term" value="F:ATP binding"/>
    <property type="evidence" value="ECO:0007669"/>
    <property type="project" value="InterPro"/>
</dbReference>
<reference evidence="3 4" key="1">
    <citation type="submission" date="2022-09" db="EMBL/GenBank/DDBJ databases">
        <authorList>
            <person name="Palmer J.M."/>
        </authorList>
    </citation>
    <scope>NUCLEOTIDE SEQUENCE [LARGE SCALE GENOMIC DNA]</scope>
    <source>
        <strain evidence="3 4">DSM 7382</strain>
    </source>
</reference>